<keyword evidence="6 14" id="KW-0812">Transmembrane</keyword>
<dbReference type="InterPro" id="IPR037066">
    <property type="entry name" value="Plug_dom_sf"/>
</dbReference>
<evidence type="ECO:0000256" key="16">
    <source>
        <dbReference type="SAM" id="SignalP"/>
    </source>
</evidence>
<dbReference type="Proteomes" id="UP000219281">
    <property type="component" value="Unassembled WGS sequence"/>
</dbReference>
<gene>
    <name evidence="19" type="ORF">SAMN06297358_3774</name>
</gene>
<keyword evidence="20" id="KW-1185">Reference proteome</keyword>
<keyword evidence="4 14" id="KW-1134">Transmembrane beta strand</keyword>
<dbReference type="CDD" id="cd01347">
    <property type="entry name" value="ligand_gated_channel"/>
    <property type="match status" value="1"/>
</dbReference>
<feature type="chain" id="PRO_5012312507" evidence="16">
    <location>
        <begin position="26"/>
        <end position="817"/>
    </location>
</feature>
<name>A0A286ADU3_9SPHI</name>
<evidence type="ECO:0000256" key="12">
    <source>
        <dbReference type="ARBA" id="ARBA00023170"/>
    </source>
</evidence>
<evidence type="ECO:0000256" key="3">
    <source>
        <dbReference type="ARBA" id="ARBA00022448"/>
    </source>
</evidence>
<dbReference type="Pfam" id="PF00593">
    <property type="entry name" value="TonB_dep_Rec_b-barrel"/>
    <property type="match status" value="1"/>
</dbReference>
<keyword evidence="10 15" id="KW-0798">TonB box</keyword>
<dbReference type="OrthoDB" id="9775095at2"/>
<feature type="domain" description="TonB-dependent receptor-like beta-barrel" evidence="17">
    <location>
        <begin position="339"/>
        <end position="774"/>
    </location>
</feature>
<dbReference type="InterPro" id="IPR036942">
    <property type="entry name" value="Beta-barrel_TonB_sf"/>
</dbReference>
<evidence type="ECO:0000256" key="4">
    <source>
        <dbReference type="ARBA" id="ARBA00022452"/>
    </source>
</evidence>
<dbReference type="EMBL" id="OCMT01000004">
    <property type="protein sequence ID" value="SOD20064.1"/>
    <property type="molecule type" value="Genomic_DNA"/>
</dbReference>
<dbReference type="NCBIfam" id="TIGR01783">
    <property type="entry name" value="TonB-siderophor"/>
    <property type="match status" value="1"/>
</dbReference>
<evidence type="ECO:0000256" key="5">
    <source>
        <dbReference type="ARBA" id="ARBA00022496"/>
    </source>
</evidence>
<evidence type="ECO:0000256" key="15">
    <source>
        <dbReference type="RuleBase" id="RU003357"/>
    </source>
</evidence>
<reference evidence="20" key="1">
    <citation type="submission" date="2017-09" db="EMBL/GenBank/DDBJ databases">
        <authorList>
            <person name="Varghese N."/>
            <person name="Submissions S."/>
        </authorList>
    </citation>
    <scope>NUCLEOTIDE SEQUENCE [LARGE SCALE GENOMIC DNA]</scope>
    <source>
        <strain evidence="20">CGMCC 1.12803</strain>
    </source>
</reference>
<dbReference type="Pfam" id="PF13715">
    <property type="entry name" value="CarbopepD_reg_2"/>
    <property type="match status" value="1"/>
</dbReference>
<dbReference type="InterPro" id="IPR000531">
    <property type="entry name" value="Beta-barrel_TonB"/>
</dbReference>
<dbReference type="GO" id="GO:0015344">
    <property type="term" value="F:siderophore uptake transmembrane transporter activity"/>
    <property type="evidence" value="ECO:0007669"/>
    <property type="project" value="TreeGrafter"/>
</dbReference>
<evidence type="ECO:0000259" key="18">
    <source>
        <dbReference type="Pfam" id="PF07715"/>
    </source>
</evidence>
<dbReference type="Gene3D" id="2.60.40.1120">
    <property type="entry name" value="Carboxypeptidase-like, regulatory domain"/>
    <property type="match status" value="1"/>
</dbReference>
<evidence type="ECO:0000256" key="13">
    <source>
        <dbReference type="ARBA" id="ARBA00023237"/>
    </source>
</evidence>
<evidence type="ECO:0000256" key="7">
    <source>
        <dbReference type="ARBA" id="ARBA00022729"/>
    </source>
</evidence>
<keyword evidence="8" id="KW-0408">Iron</keyword>
<dbReference type="InterPro" id="IPR012910">
    <property type="entry name" value="Plug_dom"/>
</dbReference>
<dbReference type="AlphaFoldDB" id="A0A286ADU3"/>
<proteinExistence type="inferred from homology"/>
<evidence type="ECO:0000256" key="6">
    <source>
        <dbReference type="ARBA" id="ARBA00022692"/>
    </source>
</evidence>
<keyword evidence="12" id="KW-0675">Receptor</keyword>
<keyword evidence="5" id="KW-0410">Iron transport</keyword>
<evidence type="ECO:0000256" key="8">
    <source>
        <dbReference type="ARBA" id="ARBA00023004"/>
    </source>
</evidence>
<evidence type="ECO:0000313" key="19">
    <source>
        <dbReference type="EMBL" id="SOD20064.1"/>
    </source>
</evidence>
<dbReference type="InterPro" id="IPR010105">
    <property type="entry name" value="TonB_sidphr_rcpt"/>
</dbReference>
<dbReference type="GO" id="GO:0009279">
    <property type="term" value="C:cell outer membrane"/>
    <property type="evidence" value="ECO:0007669"/>
    <property type="project" value="UniProtKB-SubCell"/>
</dbReference>
<dbReference type="PROSITE" id="PS52016">
    <property type="entry name" value="TONB_DEPENDENT_REC_3"/>
    <property type="match status" value="1"/>
</dbReference>
<comment type="subcellular location">
    <subcellularLocation>
        <location evidence="1 14">Cell outer membrane</location>
        <topology evidence="1 14">Multi-pass membrane protein</topology>
    </subcellularLocation>
</comment>
<keyword evidence="7 16" id="KW-0732">Signal</keyword>
<accession>A0A286ADU3</accession>
<keyword evidence="13 14" id="KW-0998">Cell outer membrane</keyword>
<organism evidence="19 20">
    <name type="scientific">Pedobacter xixiisoli</name>
    <dbReference type="NCBI Taxonomy" id="1476464"/>
    <lineage>
        <taxon>Bacteria</taxon>
        <taxon>Pseudomonadati</taxon>
        <taxon>Bacteroidota</taxon>
        <taxon>Sphingobacteriia</taxon>
        <taxon>Sphingobacteriales</taxon>
        <taxon>Sphingobacteriaceae</taxon>
        <taxon>Pedobacter</taxon>
    </lineage>
</organism>
<dbReference type="PANTHER" id="PTHR32552">
    <property type="entry name" value="FERRICHROME IRON RECEPTOR-RELATED"/>
    <property type="match status" value="1"/>
</dbReference>
<dbReference type="RefSeq" id="WP_097133543.1">
    <property type="nucleotide sequence ID" value="NZ_OCMT01000004.1"/>
</dbReference>
<dbReference type="InterPro" id="IPR010917">
    <property type="entry name" value="TonB_rcpt_CS"/>
</dbReference>
<sequence length="817" mass="90241">MYSKATLRSITIVFMLLSLSLNAFSQQTSTIKGKITTSDGQPAAFISVGLKGLTQNTLSDDNGNFTLNKIKPGNYTLKVSAVGLISQEKNITVTAGETASLNFILTENKEALQEVTIEGKKNKYKVSLPSASLRLNEPLLEAPQNIQTVSEQLIKDQQIISMSDGLIRNVSGAARSEHWGDLYTNIKMRGSQVQAMRNGFNFVNSYWGPLTEDMSFVDHIEFVKGPAGFMLGNGDPSGLYNVVTKKPTGINKGEVSFTIGSFDLYRTAIDLDHKITADGKFLFRLNAAAQTKGSFRPYESNDRYTFAPSLSYQLSRKTKITAEYALQNAKMTEVGSYYIFSPNGYATLPRDFTFTQPGVPDTRINDHSAFVNLQHNFSDTWKATAQVAYSKYLQTGYSSWPSAVYTNNTIIRNVGIWDAESTMKLAQFFINGQANTGGIVHRILAGFDGGKKHYIADFNQSHDLDLASAPFDVNNPNYGFPGNGYPSFDRSLSLQERGAANNIDQKYLSAYIQDELGFFNNKLRLTLAGRYTYVNQSAYGGTPNTAKKVTPRLGLSYSVDKNTSIYAVYDQSFVPQSGILRNGQENLPLTGTNYEAGIKKDWLDGKWNTTLSVYRIVKQNELGTDPTNSFIPNPADPANPIRENYSIVIGEKRAQGIEFDVRGEITAGLKLIANYAYTDGKITKVADGVQGVAVGEVVPGFAKHTSNAWLSYTLQNGALKGTGISAGFSHLAGRAMGTFSGTNEERNLPNYFKLDGGLFWENKSLRINANVFNVLDKYLFTGAYYTGYWNAPNYDLGVYSWQAEAPRNYRLSIAYKF</sequence>
<dbReference type="GO" id="GO:0038023">
    <property type="term" value="F:signaling receptor activity"/>
    <property type="evidence" value="ECO:0007669"/>
    <property type="project" value="InterPro"/>
</dbReference>
<dbReference type="InterPro" id="IPR013784">
    <property type="entry name" value="Carb-bd-like_fold"/>
</dbReference>
<evidence type="ECO:0000259" key="17">
    <source>
        <dbReference type="Pfam" id="PF00593"/>
    </source>
</evidence>
<keyword evidence="3 14" id="KW-0813">Transport</keyword>
<comment type="similarity">
    <text evidence="2 14 15">Belongs to the TonB-dependent receptor family.</text>
</comment>
<dbReference type="SUPFAM" id="SSF49452">
    <property type="entry name" value="Starch-binding domain-like"/>
    <property type="match status" value="1"/>
</dbReference>
<protein>
    <submittedName>
        <fullName evidence="19">Iron complex outermembrane recepter protein</fullName>
    </submittedName>
</protein>
<dbReference type="PANTHER" id="PTHR32552:SF68">
    <property type="entry name" value="FERRICHROME OUTER MEMBRANE TRANSPORTER_PHAGE RECEPTOR"/>
    <property type="match status" value="1"/>
</dbReference>
<keyword evidence="9" id="KW-0406">Ion transport</keyword>
<dbReference type="Gene3D" id="2.170.130.10">
    <property type="entry name" value="TonB-dependent receptor, plug domain"/>
    <property type="match status" value="1"/>
</dbReference>
<evidence type="ECO:0000256" key="14">
    <source>
        <dbReference type="PROSITE-ProRule" id="PRU01360"/>
    </source>
</evidence>
<evidence type="ECO:0000256" key="9">
    <source>
        <dbReference type="ARBA" id="ARBA00023065"/>
    </source>
</evidence>
<dbReference type="GO" id="GO:0015891">
    <property type="term" value="P:siderophore transport"/>
    <property type="evidence" value="ECO:0007669"/>
    <property type="project" value="InterPro"/>
</dbReference>
<dbReference type="PROSITE" id="PS01156">
    <property type="entry name" value="TONB_DEPENDENT_REC_2"/>
    <property type="match status" value="1"/>
</dbReference>
<keyword evidence="11 14" id="KW-0472">Membrane</keyword>
<dbReference type="SUPFAM" id="SSF56935">
    <property type="entry name" value="Porins"/>
    <property type="match status" value="1"/>
</dbReference>
<evidence type="ECO:0000256" key="2">
    <source>
        <dbReference type="ARBA" id="ARBA00009810"/>
    </source>
</evidence>
<evidence type="ECO:0000256" key="10">
    <source>
        <dbReference type="ARBA" id="ARBA00023077"/>
    </source>
</evidence>
<dbReference type="Pfam" id="PF07715">
    <property type="entry name" value="Plug"/>
    <property type="match status" value="1"/>
</dbReference>
<evidence type="ECO:0000256" key="1">
    <source>
        <dbReference type="ARBA" id="ARBA00004571"/>
    </source>
</evidence>
<evidence type="ECO:0000313" key="20">
    <source>
        <dbReference type="Proteomes" id="UP000219281"/>
    </source>
</evidence>
<feature type="domain" description="TonB-dependent receptor plug" evidence="18">
    <location>
        <begin position="139"/>
        <end position="238"/>
    </location>
</feature>
<dbReference type="Gene3D" id="2.40.170.20">
    <property type="entry name" value="TonB-dependent receptor, beta-barrel domain"/>
    <property type="match status" value="1"/>
</dbReference>
<feature type="signal peptide" evidence="16">
    <location>
        <begin position="1"/>
        <end position="25"/>
    </location>
</feature>
<dbReference type="GO" id="GO:0030246">
    <property type="term" value="F:carbohydrate binding"/>
    <property type="evidence" value="ECO:0007669"/>
    <property type="project" value="InterPro"/>
</dbReference>
<dbReference type="InterPro" id="IPR039426">
    <property type="entry name" value="TonB-dep_rcpt-like"/>
</dbReference>
<evidence type="ECO:0000256" key="11">
    <source>
        <dbReference type="ARBA" id="ARBA00023136"/>
    </source>
</evidence>